<dbReference type="OrthoDB" id="10017160at2759"/>
<dbReference type="EMBL" id="BGZK01001338">
    <property type="protein sequence ID" value="GBP77613.1"/>
    <property type="molecule type" value="Genomic_DNA"/>
</dbReference>
<evidence type="ECO:0000313" key="2">
    <source>
        <dbReference type="Proteomes" id="UP000299102"/>
    </source>
</evidence>
<protein>
    <submittedName>
        <fullName evidence="1">Uncharacterized protein</fullName>
    </submittedName>
</protein>
<accession>A0A4C1YRL6</accession>
<proteinExistence type="predicted"/>
<organism evidence="1 2">
    <name type="scientific">Eumeta variegata</name>
    <name type="common">Bagworm moth</name>
    <name type="synonym">Eumeta japonica</name>
    <dbReference type="NCBI Taxonomy" id="151549"/>
    <lineage>
        <taxon>Eukaryota</taxon>
        <taxon>Metazoa</taxon>
        <taxon>Ecdysozoa</taxon>
        <taxon>Arthropoda</taxon>
        <taxon>Hexapoda</taxon>
        <taxon>Insecta</taxon>
        <taxon>Pterygota</taxon>
        <taxon>Neoptera</taxon>
        <taxon>Endopterygota</taxon>
        <taxon>Lepidoptera</taxon>
        <taxon>Glossata</taxon>
        <taxon>Ditrysia</taxon>
        <taxon>Tineoidea</taxon>
        <taxon>Psychidae</taxon>
        <taxon>Oiketicinae</taxon>
        <taxon>Eumeta</taxon>
    </lineage>
</organism>
<evidence type="ECO:0000313" key="1">
    <source>
        <dbReference type="EMBL" id="GBP77613.1"/>
    </source>
</evidence>
<comment type="caution">
    <text evidence="1">The sequence shown here is derived from an EMBL/GenBank/DDBJ whole genome shotgun (WGS) entry which is preliminary data.</text>
</comment>
<dbReference type="Proteomes" id="UP000299102">
    <property type="component" value="Unassembled WGS sequence"/>
</dbReference>
<reference evidence="1 2" key="1">
    <citation type="journal article" date="2019" name="Commun. Biol.">
        <title>The bagworm genome reveals a unique fibroin gene that provides high tensile strength.</title>
        <authorList>
            <person name="Kono N."/>
            <person name="Nakamura H."/>
            <person name="Ohtoshi R."/>
            <person name="Tomita M."/>
            <person name="Numata K."/>
            <person name="Arakawa K."/>
        </authorList>
    </citation>
    <scope>NUCLEOTIDE SEQUENCE [LARGE SCALE GENOMIC DNA]</scope>
</reference>
<sequence>MTKHGLTARPQTKQQSTIWIYRDEPKLSKVARERSASKRMIVSFNKTGHVANVTLENCRNVHTYAYLCRSEFELPGNDAMRGFNAPRPFLLLPRVPVLAIATLVTNFIAAEVRTVQRTELCCSKLLMNDVMRRFNAPYPSFFPRVPVLRHCDAFVINFTA</sequence>
<name>A0A4C1YRL6_EUMVA</name>
<gene>
    <name evidence="1" type="ORF">EVAR_90249_1</name>
</gene>
<keyword evidence="2" id="KW-1185">Reference proteome</keyword>
<dbReference type="AlphaFoldDB" id="A0A4C1YRL6"/>